<dbReference type="InterPro" id="IPR022284">
    <property type="entry name" value="GPAT/DHAPAT"/>
</dbReference>
<dbReference type="RefSeq" id="WP_228233070.1">
    <property type="nucleotide sequence ID" value="NZ_JAJGNA010000003.1"/>
</dbReference>
<evidence type="ECO:0000256" key="9">
    <source>
        <dbReference type="ARBA" id="ARBA00023136"/>
    </source>
</evidence>
<evidence type="ECO:0000256" key="6">
    <source>
        <dbReference type="ARBA" id="ARBA00013432"/>
    </source>
</evidence>
<proteinExistence type="inferred from homology"/>
<name>A0A9Q3UMG3_9GAMM</name>
<dbReference type="GO" id="GO:0005886">
    <property type="term" value="C:plasma membrane"/>
    <property type="evidence" value="ECO:0007669"/>
    <property type="project" value="UniProtKB-SubCell"/>
</dbReference>
<sequence>MTPWFGLDRLFFLLIRAFMRLCTRIRALPGDPEELQLDPDKPVVYVLRDRSVADAAVADQAARRLGLSAPKASLTLGKQHLSRSYFHVYKREMSVARQRRAITPARLQRLVAGLKQNPELDVQLVPVSVFWGRQPEKENSLWRIIFSDTWAPPGVIKKFLIILTQGRDLYVQFSSPVSLRQVMDQCRSDDQVVRKTSRILRVHFRRQQEAAIGPDLSHRRTLSNAIMEAPSVREAIAHTAAENNESEDKVLARARGYAMEIAADYSHTVIRALELFLNWLWNRLYDGIRLYNLDHLTQVARDHEVIYVPCHRSHIDYLLLSFVVYRNGLVPPHIAAGINLNLPVVGTILRRGGAFFMRRSFRDNPLYAAVFYEYLHSITTRGFSIEYFVEGGRSRSGRMLPPRTGMLAMTVRSFLRDARKPIAFVPVYIGYEKVIEAGTYMGELGGGKKKKESIFRLVKSLKVLRSHFGQVHVNFGEPIKLVDHLDDHREGWRNEELGVHDTPDWFKRTVDDLGRDVVTGINAAAVANPVNLISLALLATPKHTMDLQQLRQQLQLYINLLDEAPYSEQARLAETDPDTIIEYGLEHEFLIRVPHPLGDVVTTDPKTALQMAYVRNNSLHLFILPGLICSLFLNARSIGLDTLQSMITLLYPFFRNEYFLHWREEEDLPAAVERIATVLEAHGLVTREDHCLHGAAIHTHASDMLAHLGQTVMPSLERFYLTIRLLVQYGDGKLTTDQLGDLAHHTAQRLSLLYEFNSPEFFDKVVLRNFIRQLLDTGLVWLDDTQQLHFGDNLRALDDEARRILSPDISQAIQRVTRVPQLEEALAKTAEREKEEAKHRDGNLAKGTEAGK</sequence>
<dbReference type="PANTHER" id="PTHR12563">
    <property type="entry name" value="GLYCEROL-3-PHOSPHATE ACYLTRANSFERASE"/>
    <property type="match status" value="1"/>
</dbReference>
<evidence type="ECO:0000313" key="18">
    <source>
        <dbReference type="Proteomes" id="UP001108027"/>
    </source>
</evidence>
<comment type="pathway">
    <text evidence="3">Lipid metabolism.</text>
</comment>
<evidence type="ECO:0000256" key="1">
    <source>
        <dbReference type="ARBA" id="ARBA00004413"/>
    </source>
</evidence>
<dbReference type="GO" id="GO:0016024">
    <property type="term" value="P:CDP-diacylglycerol biosynthetic process"/>
    <property type="evidence" value="ECO:0007669"/>
    <property type="project" value="UniProtKB-UniRule"/>
</dbReference>
<dbReference type="InterPro" id="IPR041728">
    <property type="entry name" value="GPAT/DHAPAT_LPLAT"/>
</dbReference>
<evidence type="ECO:0000256" key="13">
    <source>
        <dbReference type="ARBA" id="ARBA00048427"/>
    </source>
</evidence>
<evidence type="ECO:0000256" key="15">
    <source>
        <dbReference type="SAM" id="MobiDB-lite"/>
    </source>
</evidence>
<keyword evidence="14" id="KW-0444">Lipid biosynthesis</keyword>
<dbReference type="InterPro" id="IPR045520">
    <property type="entry name" value="GPAT/DHAPAT_C"/>
</dbReference>
<feature type="domain" description="Phospholipid/glycerol acyltransferase" evidence="16">
    <location>
        <begin position="305"/>
        <end position="432"/>
    </location>
</feature>
<comment type="subcellular location">
    <subcellularLocation>
        <location evidence="1 14">Cell membrane</location>
        <topology evidence="1 14">Peripheral membrane protein</topology>
        <orientation evidence="1 14">Cytoplasmic side</orientation>
    </subcellularLocation>
</comment>
<comment type="pathway">
    <text evidence="2 14">Phospholipid metabolism; CDP-diacylglycerol biosynthesis; CDP-diacylglycerol from sn-glycerol 3-phosphate: step 1/3.</text>
</comment>
<dbReference type="SUPFAM" id="SSF69593">
    <property type="entry name" value="Glycerol-3-phosphate (1)-acyltransferase"/>
    <property type="match status" value="1"/>
</dbReference>
<evidence type="ECO:0000256" key="11">
    <source>
        <dbReference type="ARBA" id="ARBA00023264"/>
    </source>
</evidence>
<keyword evidence="14" id="KW-0443">Lipid metabolism</keyword>
<dbReference type="NCBIfam" id="NF003441">
    <property type="entry name" value="PRK04974.1"/>
    <property type="match status" value="1"/>
</dbReference>
<evidence type="ECO:0000256" key="5">
    <source>
        <dbReference type="ARBA" id="ARBA00013113"/>
    </source>
</evidence>
<dbReference type="InterPro" id="IPR028354">
    <property type="entry name" value="GPAT_PlsB"/>
</dbReference>
<evidence type="ECO:0000256" key="4">
    <source>
        <dbReference type="ARBA" id="ARBA00007937"/>
    </source>
</evidence>
<accession>A0A9Q3UMG3</accession>
<keyword evidence="10 14" id="KW-0594">Phospholipid biosynthesis</keyword>
<dbReference type="HAMAP" id="MF_00393">
    <property type="entry name" value="Glyc3P_acyltrans"/>
    <property type="match status" value="1"/>
</dbReference>
<dbReference type="SMART" id="SM00563">
    <property type="entry name" value="PlsC"/>
    <property type="match status" value="1"/>
</dbReference>
<evidence type="ECO:0000259" key="16">
    <source>
        <dbReference type="SMART" id="SM00563"/>
    </source>
</evidence>
<dbReference type="InterPro" id="IPR002123">
    <property type="entry name" value="Plipid/glycerol_acylTrfase"/>
</dbReference>
<evidence type="ECO:0000313" key="17">
    <source>
        <dbReference type="EMBL" id="MCC4307708.1"/>
    </source>
</evidence>
<gene>
    <name evidence="14 17" type="primary">plsB</name>
    <name evidence="17" type="ORF">LL252_03900</name>
</gene>
<keyword evidence="11 14" id="KW-1208">Phospholipid metabolism</keyword>
<dbReference type="AlphaFoldDB" id="A0A9Q3UMG3"/>
<evidence type="ECO:0000256" key="2">
    <source>
        <dbReference type="ARBA" id="ARBA00004765"/>
    </source>
</evidence>
<keyword evidence="9 14" id="KW-0472">Membrane</keyword>
<evidence type="ECO:0000256" key="8">
    <source>
        <dbReference type="ARBA" id="ARBA00022679"/>
    </source>
</evidence>
<dbReference type="PIRSF" id="PIRSF000437">
    <property type="entry name" value="GPAT_DHAPAT"/>
    <property type="match status" value="1"/>
</dbReference>
<keyword evidence="12 14" id="KW-0012">Acyltransferase</keyword>
<evidence type="ECO:0000256" key="12">
    <source>
        <dbReference type="ARBA" id="ARBA00023315"/>
    </source>
</evidence>
<protein>
    <recommendedName>
        <fullName evidence="6 14">Glycerol-3-phosphate acyltransferase</fullName>
        <shortName evidence="14">GPAT</shortName>
        <ecNumber evidence="5 14">2.3.1.15</ecNumber>
    </recommendedName>
</protein>
<evidence type="ECO:0000256" key="14">
    <source>
        <dbReference type="HAMAP-Rule" id="MF_00393"/>
    </source>
</evidence>
<keyword evidence="18" id="KW-1185">Reference proteome</keyword>
<dbReference type="EC" id="2.3.1.15" evidence="5 14"/>
<evidence type="ECO:0000256" key="10">
    <source>
        <dbReference type="ARBA" id="ARBA00023209"/>
    </source>
</evidence>
<dbReference type="EMBL" id="JAJGNA010000003">
    <property type="protein sequence ID" value="MCC4307708.1"/>
    <property type="molecule type" value="Genomic_DNA"/>
</dbReference>
<dbReference type="Pfam" id="PF19277">
    <property type="entry name" value="GPAT_C"/>
    <property type="match status" value="1"/>
</dbReference>
<organism evidence="17 18">
    <name type="scientific">Alloalcanivorax marinus</name>
    <dbReference type="NCBI Taxonomy" id="1177169"/>
    <lineage>
        <taxon>Bacteria</taxon>
        <taxon>Pseudomonadati</taxon>
        <taxon>Pseudomonadota</taxon>
        <taxon>Gammaproteobacteria</taxon>
        <taxon>Oceanospirillales</taxon>
        <taxon>Alcanivoracaceae</taxon>
        <taxon>Alloalcanivorax</taxon>
    </lineage>
</organism>
<evidence type="ECO:0000256" key="3">
    <source>
        <dbReference type="ARBA" id="ARBA00005189"/>
    </source>
</evidence>
<keyword evidence="7 14" id="KW-1003">Cell membrane</keyword>
<keyword evidence="8 14" id="KW-0808">Transferase</keyword>
<comment type="domain">
    <text evidence="14">The HXXXXD motif is essential for acyltransferase activity and may constitute the binding site for the phosphate moiety of the glycerol-3-phosphate.</text>
</comment>
<dbReference type="NCBIfam" id="TIGR03703">
    <property type="entry name" value="plsB"/>
    <property type="match status" value="1"/>
</dbReference>
<comment type="catalytic activity">
    <reaction evidence="13 14">
        <text>sn-glycerol 3-phosphate + an acyl-CoA = a 1-acyl-sn-glycero-3-phosphate + CoA</text>
        <dbReference type="Rhea" id="RHEA:15325"/>
        <dbReference type="ChEBI" id="CHEBI:57287"/>
        <dbReference type="ChEBI" id="CHEBI:57597"/>
        <dbReference type="ChEBI" id="CHEBI:57970"/>
        <dbReference type="ChEBI" id="CHEBI:58342"/>
        <dbReference type="EC" id="2.3.1.15"/>
    </reaction>
</comment>
<dbReference type="PANTHER" id="PTHR12563:SF17">
    <property type="entry name" value="DIHYDROXYACETONE PHOSPHATE ACYLTRANSFERASE"/>
    <property type="match status" value="1"/>
</dbReference>
<dbReference type="Pfam" id="PF01553">
    <property type="entry name" value="Acyltransferase"/>
    <property type="match status" value="1"/>
</dbReference>
<evidence type="ECO:0000256" key="7">
    <source>
        <dbReference type="ARBA" id="ARBA00022475"/>
    </source>
</evidence>
<comment type="similarity">
    <text evidence="4 14">Belongs to the GPAT/DAPAT family.</text>
</comment>
<dbReference type="GO" id="GO:0004366">
    <property type="term" value="F:glycerol-3-phosphate O-acyltransferase activity"/>
    <property type="evidence" value="ECO:0007669"/>
    <property type="project" value="UniProtKB-UniRule"/>
</dbReference>
<dbReference type="CDD" id="cd07993">
    <property type="entry name" value="LPLAT_DHAPAT-like"/>
    <property type="match status" value="1"/>
</dbReference>
<comment type="caution">
    <text evidence="17">The sequence shown here is derived from an EMBL/GenBank/DDBJ whole genome shotgun (WGS) entry which is preliminary data.</text>
</comment>
<reference evidence="17" key="1">
    <citation type="submission" date="2021-10" db="EMBL/GenBank/DDBJ databases">
        <title>The diversity and Nitrogen Metabolism of Culturable Nitrate-Utilizing Bacteria Within the Oxygen Minimum Zone of the Changjiang (Yangtze River)Estuary.</title>
        <authorList>
            <person name="Zhang D."/>
            <person name="Zheng J."/>
            <person name="Liu S."/>
            <person name="He W."/>
        </authorList>
    </citation>
    <scope>NUCLEOTIDE SEQUENCE</scope>
    <source>
        <strain evidence="17">FXH-223</strain>
    </source>
</reference>
<feature type="short sequence motif" description="HXXXXD motif" evidence="14">
    <location>
        <begin position="310"/>
        <end position="315"/>
    </location>
</feature>
<dbReference type="PIRSF" id="PIRSF500064">
    <property type="entry name" value="GPAT"/>
    <property type="match status" value="1"/>
</dbReference>
<dbReference type="Proteomes" id="UP001108027">
    <property type="component" value="Unassembled WGS sequence"/>
</dbReference>
<feature type="region of interest" description="Disordered" evidence="15">
    <location>
        <begin position="829"/>
        <end position="852"/>
    </location>
</feature>
<dbReference type="GO" id="GO:0006631">
    <property type="term" value="P:fatty acid metabolic process"/>
    <property type="evidence" value="ECO:0007669"/>
    <property type="project" value="TreeGrafter"/>
</dbReference>